<dbReference type="Gene3D" id="3.40.140.10">
    <property type="entry name" value="Cytidine Deaminase, domain 2"/>
    <property type="match status" value="1"/>
</dbReference>
<evidence type="ECO:0000313" key="4">
    <source>
        <dbReference type="Proteomes" id="UP000230407"/>
    </source>
</evidence>
<evidence type="ECO:0000259" key="2">
    <source>
        <dbReference type="PROSITE" id="PS51747"/>
    </source>
</evidence>
<name>A0A2M8M5I7_9ACTN</name>
<dbReference type="InterPro" id="IPR002125">
    <property type="entry name" value="CMP_dCMP_dom"/>
</dbReference>
<comment type="caution">
    <text evidence="3">The sequence shown here is derived from an EMBL/GenBank/DDBJ whole genome shotgun (WGS) entry which is preliminary data.</text>
</comment>
<dbReference type="GO" id="GO:0008835">
    <property type="term" value="F:diaminohydroxyphosphoribosylaminopyrimidine deaminase activity"/>
    <property type="evidence" value="ECO:0007669"/>
    <property type="project" value="TreeGrafter"/>
</dbReference>
<accession>A0A2M8M5I7</accession>
<dbReference type="EMBL" id="PGGW01000014">
    <property type="protein sequence ID" value="PJE99463.1"/>
    <property type="molecule type" value="Genomic_DNA"/>
</dbReference>
<dbReference type="PANTHER" id="PTHR11079">
    <property type="entry name" value="CYTOSINE DEAMINASE FAMILY MEMBER"/>
    <property type="match status" value="1"/>
</dbReference>
<protein>
    <submittedName>
        <fullName evidence="3">dCMP deaminase</fullName>
    </submittedName>
</protein>
<dbReference type="InterPro" id="IPR016193">
    <property type="entry name" value="Cytidine_deaminase-like"/>
</dbReference>
<organism evidence="3 4">
    <name type="scientific">Streptomyces carminius</name>
    <dbReference type="NCBI Taxonomy" id="2665496"/>
    <lineage>
        <taxon>Bacteria</taxon>
        <taxon>Bacillati</taxon>
        <taxon>Actinomycetota</taxon>
        <taxon>Actinomycetes</taxon>
        <taxon>Kitasatosporales</taxon>
        <taxon>Streptomycetaceae</taxon>
        <taxon>Streptomyces</taxon>
    </lineage>
</organism>
<evidence type="ECO:0000313" key="3">
    <source>
        <dbReference type="EMBL" id="PJE99463.1"/>
    </source>
</evidence>
<dbReference type="PROSITE" id="PS51747">
    <property type="entry name" value="CYT_DCMP_DEAMINASES_2"/>
    <property type="match status" value="1"/>
</dbReference>
<gene>
    <name evidence="3" type="ORF">CUT44_04810</name>
</gene>
<keyword evidence="4" id="KW-1185">Reference proteome</keyword>
<feature type="region of interest" description="Disordered" evidence="1">
    <location>
        <begin position="1"/>
        <end position="25"/>
    </location>
</feature>
<reference evidence="3 4" key="1">
    <citation type="submission" date="2017-11" db="EMBL/GenBank/DDBJ databases">
        <title>Streptomyces carmine sp. nov., a novel actinomycete isolated from Sophora alopecuroides in Xinjiang, China.</title>
        <authorList>
            <person name="Wang Y."/>
            <person name="Luo X."/>
            <person name="Wan C."/>
            <person name="Zhang L."/>
        </authorList>
    </citation>
    <scope>NUCLEOTIDE SEQUENCE [LARGE SCALE GENOMIC DNA]</scope>
    <source>
        <strain evidence="3 4">TRM SA0054</strain>
    </source>
</reference>
<dbReference type="RefSeq" id="WP_100200885.1">
    <property type="nucleotide sequence ID" value="NZ_PGGW01000014.1"/>
</dbReference>
<dbReference type="AlphaFoldDB" id="A0A2M8M5I7"/>
<evidence type="ECO:0000256" key="1">
    <source>
        <dbReference type="SAM" id="MobiDB-lite"/>
    </source>
</evidence>
<dbReference type="Proteomes" id="UP000230407">
    <property type="component" value="Unassembled WGS sequence"/>
</dbReference>
<dbReference type="Pfam" id="PF00383">
    <property type="entry name" value="dCMP_cyt_deam_1"/>
    <property type="match status" value="1"/>
</dbReference>
<feature type="domain" description="CMP/dCMP-type deaminase" evidence="2">
    <location>
        <begin position="23"/>
        <end position="165"/>
    </location>
</feature>
<proteinExistence type="predicted"/>
<dbReference type="SUPFAM" id="SSF53927">
    <property type="entry name" value="Cytidine deaminase-like"/>
    <property type="match status" value="1"/>
</dbReference>
<sequence length="186" mass="19271">MAETGTGRADGADGTDRGGASRADDTRWLRRAIELSRRCPEVPSAYSVGAVVVSADGRVLAEGYSRDVDDTVHAEESALARLAAANGAPGGVPGGVPGGGTARELRDATVYSSLEPCSSRRSRPRSCTELILDAGIGRVVFAYREPPLLARCEGAALLSSAGVEVVELPELAGEVAEVNAHILRTE</sequence>
<dbReference type="PANTHER" id="PTHR11079:SF162">
    <property type="entry name" value="RIBOFLAVIN BIOSYNTHESIS PROTEIN PYRD, CHLOROPLASTIC"/>
    <property type="match status" value="1"/>
</dbReference>